<keyword evidence="3 8" id="KW-0479">Metal-binding</keyword>
<evidence type="ECO:0000313" key="10">
    <source>
        <dbReference type="EMBL" id="ELY53923.1"/>
    </source>
</evidence>
<feature type="binding site" evidence="8">
    <location>
        <position position="109"/>
    </location>
    <ligand>
        <name>GTP</name>
        <dbReference type="ChEBI" id="CHEBI:37565"/>
    </ligand>
</feature>
<reference evidence="10 11" key="1">
    <citation type="journal article" date="2014" name="PLoS Genet.">
        <title>Phylogenetically driven sequencing of extremely halophilic archaea reveals strategies for static and dynamic osmo-response.</title>
        <authorList>
            <person name="Becker E.A."/>
            <person name="Seitzer P.M."/>
            <person name="Tritt A."/>
            <person name="Larsen D."/>
            <person name="Krusor M."/>
            <person name="Yao A.I."/>
            <person name="Wu D."/>
            <person name="Madern D."/>
            <person name="Eisen J.A."/>
            <person name="Darling A.E."/>
            <person name="Facciotti M.T."/>
        </authorList>
    </citation>
    <scope>NUCLEOTIDE SEQUENCE [LARGE SCALE GENOMIC DNA]</scope>
    <source>
        <strain evidence="10 11">DSM 10524</strain>
    </source>
</reference>
<evidence type="ECO:0000313" key="11">
    <source>
        <dbReference type="Proteomes" id="UP000011688"/>
    </source>
</evidence>
<evidence type="ECO:0000256" key="5">
    <source>
        <dbReference type="ARBA" id="ARBA00022842"/>
    </source>
</evidence>
<comment type="function">
    <text evidence="8">Transfers a GMP moiety from GTP to Mo-molybdopterin (Mo-MPT) cofactor (Moco or molybdenum cofactor) to form Mo-molybdopterin guanine dinucleotide (Mo-MGD) cofactor.</text>
</comment>
<dbReference type="InterPro" id="IPR029044">
    <property type="entry name" value="Nucleotide-diphossugar_trans"/>
</dbReference>
<dbReference type="OrthoDB" id="28434at2157"/>
<evidence type="ECO:0000256" key="6">
    <source>
        <dbReference type="ARBA" id="ARBA00023134"/>
    </source>
</evidence>
<feature type="binding site" evidence="8">
    <location>
        <position position="109"/>
    </location>
    <ligand>
        <name>Mg(2+)</name>
        <dbReference type="ChEBI" id="CHEBI:18420"/>
    </ligand>
</feature>
<keyword evidence="5 8" id="KW-0460">Magnesium</keyword>
<dbReference type="GO" id="GO:0005525">
    <property type="term" value="F:GTP binding"/>
    <property type="evidence" value="ECO:0007669"/>
    <property type="project" value="UniProtKB-UniRule"/>
</dbReference>
<dbReference type="Proteomes" id="UP000011688">
    <property type="component" value="Unassembled WGS sequence"/>
</dbReference>
<keyword evidence="4 8" id="KW-0547">Nucleotide-binding</keyword>
<dbReference type="GO" id="GO:0061603">
    <property type="term" value="F:molybdenum cofactor guanylyltransferase activity"/>
    <property type="evidence" value="ECO:0007669"/>
    <property type="project" value="UniProtKB-EC"/>
</dbReference>
<dbReference type="GO" id="GO:0046872">
    <property type="term" value="F:metal ion binding"/>
    <property type="evidence" value="ECO:0007669"/>
    <property type="project" value="UniProtKB-KW"/>
</dbReference>
<feature type="binding site" evidence="8">
    <location>
        <begin position="14"/>
        <end position="16"/>
    </location>
    <ligand>
        <name>GTP</name>
        <dbReference type="ChEBI" id="CHEBI:37565"/>
    </ligand>
</feature>
<comment type="caution">
    <text evidence="8">Lacks conserved residue(s) required for the propagation of feature annotation.</text>
</comment>
<dbReference type="SUPFAM" id="SSF53448">
    <property type="entry name" value="Nucleotide-diphospho-sugar transferases"/>
    <property type="match status" value="1"/>
</dbReference>
<comment type="cofactor">
    <cofactor evidence="8">
        <name>Mg(2+)</name>
        <dbReference type="ChEBI" id="CHEBI:18420"/>
    </cofactor>
</comment>
<evidence type="ECO:0000256" key="1">
    <source>
        <dbReference type="ARBA" id="ARBA00022490"/>
    </source>
</evidence>
<dbReference type="GO" id="GO:0006777">
    <property type="term" value="P:Mo-molybdopterin cofactor biosynthetic process"/>
    <property type="evidence" value="ECO:0007669"/>
    <property type="project" value="UniProtKB-KW"/>
</dbReference>
<protein>
    <recommendedName>
        <fullName evidence="8">Probable molybdenum cofactor guanylyltransferase</fullName>
        <shortName evidence="8">MoCo guanylyltransferase</shortName>
        <ecNumber evidence="8">2.7.7.77</ecNumber>
    </recommendedName>
    <alternativeName>
        <fullName evidence="8">GTP:molybdopterin guanylyltransferase</fullName>
    </alternativeName>
    <alternativeName>
        <fullName evidence="8">Mo-MPT guanylyltransferase</fullName>
    </alternativeName>
    <alternativeName>
        <fullName evidence="8">Molybdopterin guanylyltransferase</fullName>
    </alternativeName>
    <alternativeName>
        <fullName evidence="8">Molybdopterin-guanine dinucleotide synthase</fullName>
        <shortName evidence="8">MGD synthase</shortName>
    </alternativeName>
</protein>
<dbReference type="PANTHER" id="PTHR19136">
    <property type="entry name" value="MOLYBDENUM COFACTOR GUANYLYLTRANSFERASE"/>
    <property type="match status" value="1"/>
</dbReference>
<comment type="domain">
    <text evidence="8">The N-terminal domain determines nucleotide recognition and specific binding, while the C-terminal domain determines the specific binding to the target protein.</text>
</comment>
<comment type="similarity">
    <text evidence="8">Belongs to the MobA family.</text>
</comment>
<organism evidence="10 11">
    <name type="scientific">Natronococcus amylolyticus DSM 10524</name>
    <dbReference type="NCBI Taxonomy" id="1227497"/>
    <lineage>
        <taxon>Archaea</taxon>
        <taxon>Methanobacteriati</taxon>
        <taxon>Methanobacteriota</taxon>
        <taxon>Stenosarchaea group</taxon>
        <taxon>Halobacteria</taxon>
        <taxon>Halobacteriales</taxon>
        <taxon>Natrialbaceae</taxon>
        <taxon>Natronococcus</taxon>
    </lineage>
</organism>
<proteinExistence type="inferred from homology"/>
<dbReference type="STRING" id="1227497.C491_20642"/>
<dbReference type="PATRIC" id="fig|1227497.3.peg.4235"/>
<gene>
    <name evidence="8" type="primary">mobA</name>
    <name evidence="10" type="ORF">C491_20642</name>
</gene>
<name>L9WZX4_9EURY</name>
<keyword evidence="7 8" id="KW-0501">Molybdenum cofactor biosynthesis</keyword>
<dbReference type="AlphaFoldDB" id="L9WZX4"/>
<dbReference type="EC" id="2.7.7.77" evidence="8"/>
<dbReference type="InterPro" id="IPR013482">
    <property type="entry name" value="Molybde_CF_guanTrfase"/>
</dbReference>
<dbReference type="PANTHER" id="PTHR19136:SF81">
    <property type="entry name" value="MOLYBDENUM COFACTOR GUANYLYLTRANSFERASE"/>
    <property type="match status" value="1"/>
</dbReference>
<comment type="catalytic activity">
    <reaction evidence="8">
        <text>Mo-molybdopterin + GTP + H(+) = Mo-molybdopterin guanine dinucleotide + diphosphate</text>
        <dbReference type="Rhea" id="RHEA:34243"/>
        <dbReference type="ChEBI" id="CHEBI:15378"/>
        <dbReference type="ChEBI" id="CHEBI:33019"/>
        <dbReference type="ChEBI" id="CHEBI:37565"/>
        <dbReference type="ChEBI" id="CHEBI:71302"/>
        <dbReference type="ChEBI" id="CHEBI:71310"/>
        <dbReference type="EC" id="2.7.7.77"/>
    </reaction>
</comment>
<keyword evidence="11" id="KW-1185">Reference proteome</keyword>
<keyword evidence="6 8" id="KW-0342">GTP-binding</keyword>
<dbReference type="Pfam" id="PF12804">
    <property type="entry name" value="NTP_transf_3"/>
    <property type="match status" value="1"/>
</dbReference>
<comment type="caution">
    <text evidence="10">The sequence shown here is derived from an EMBL/GenBank/DDBJ whole genome shotgun (WGS) entry which is preliminary data.</text>
</comment>
<feature type="domain" description="MobA-like NTP transferase" evidence="9">
    <location>
        <begin position="11"/>
        <end position="160"/>
    </location>
</feature>
<keyword evidence="1 8" id="KW-0963">Cytoplasm</keyword>
<accession>L9WZX4</accession>
<feature type="binding site" evidence="8">
    <location>
        <position position="55"/>
    </location>
    <ligand>
        <name>GTP</name>
        <dbReference type="ChEBI" id="CHEBI:37565"/>
    </ligand>
</feature>
<dbReference type="RefSeq" id="WP_005559701.1">
    <property type="nucleotide sequence ID" value="NZ_AOIB01000039.1"/>
</dbReference>
<feature type="binding site" evidence="8">
    <location>
        <position position="27"/>
    </location>
    <ligand>
        <name>GTP</name>
        <dbReference type="ChEBI" id="CHEBI:37565"/>
    </ligand>
</feature>
<evidence type="ECO:0000256" key="4">
    <source>
        <dbReference type="ARBA" id="ARBA00022741"/>
    </source>
</evidence>
<comment type="subcellular location">
    <subcellularLocation>
        <location evidence="8">Cytoplasm</location>
    </subcellularLocation>
</comment>
<dbReference type="InterPro" id="IPR025877">
    <property type="entry name" value="MobA-like_NTP_Trfase"/>
</dbReference>
<evidence type="ECO:0000256" key="3">
    <source>
        <dbReference type="ARBA" id="ARBA00022723"/>
    </source>
</evidence>
<dbReference type="EMBL" id="AOIB01000039">
    <property type="protein sequence ID" value="ELY53923.1"/>
    <property type="molecule type" value="Genomic_DNA"/>
</dbReference>
<sequence>MSSHSQRSLSGVVLAGGYSTRFGEDDKAVAELAGTPMIRRVADRLATVCDELVINCREDQREAIEAAMVDFPEPVAFAIDPEPDRGPLAGIAVGLETATREYAAVVACDMPFVDPTLLEALADRTQGHDGALVELEDGWYQTTQAVYRTEPMARACADALEGEDGRILAAVEDLDVVVVDEGELEGVSGDTFESIDTREALREAATRFETPSH</sequence>
<dbReference type="Gene3D" id="3.90.550.10">
    <property type="entry name" value="Spore Coat Polysaccharide Biosynthesis Protein SpsA, Chain A"/>
    <property type="match status" value="1"/>
</dbReference>
<evidence type="ECO:0000256" key="2">
    <source>
        <dbReference type="ARBA" id="ARBA00022679"/>
    </source>
</evidence>
<dbReference type="CDD" id="cd02503">
    <property type="entry name" value="MobA"/>
    <property type="match status" value="1"/>
</dbReference>
<evidence type="ECO:0000256" key="7">
    <source>
        <dbReference type="ARBA" id="ARBA00023150"/>
    </source>
</evidence>
<keyword evidence="2 8" id="KW-0808">Transferase</keyword>
<dbReference type="HAMAP" id="MF_00316">
    <property type="entry name" value="MobA"/>
    <property type="match status" value="1"/>
</dbReference>
<dbReference type="eggNOG" id="arCOG01872">
    <property type="taxonomic scope" value="Archaea"/>
</dbReference>
<evidence type="ECO:0000259" key="9">
    <source>
        <dbReference type="Pfam" id="PF12804"/>
    </source>
</evidence>
<evidence type="ECO:0000256" key="8">
    <source>
        <dbReference type="HAMAP-Rule" id="MF_00316"/>
    </source>
</evidence>
<dbReference type="GO" id="GO:0005737">
    <property type="term" value="C:cytoplasm"/>
    <property type="evidence" value="ECO:0007669"/>
    <property type="project" value="UniProtKB-SubCell"/>
</dbReference>